<evidence type="ECO:0000313" key="3">
    <source>
        <dbReference type="Proteomes" id="UP001604277"/>
    </source>
</evidence>
<dbReference type="Proteomes" id="UP001604277">
    <property type="component" value="Unassembled WGS sequence"/>
</dbReference>
<gene>
    <name evidence="2" type="ORF">Fot_08013</name>
</gene>
<accession>A0ABD1WXL8</accession>
<reference evidence="3" key="1">
    <citation type="submission" date="2024-07" db="EMBL/GenBank/DDBJ databases">
        <title>Two chromosome-level genome assemblies of Korean endemic species Abeliophyllum distichum and Forsythia ovata (Oleaceae).</title>
        <authorList>
            <person name="Jang H."/>
        </authorList>
    </citation>
    <scope>NUCLEOTIDE SEQUENCE [LARGE SCALE GENOMIC DNA]</scope>
</reference>
<keyword evidence="3" id="KW-1185">Reference proteome</keyword>
<dbReference type="AlphaFoldDB" id="A0ABD1WXL8"/>
<evidence type="ECO:0000256" key="1">
    <source>
        <dbReference type="SAM" id="MobiDB-lite"/>
    </source>
</evidence>
<name>A0ABD1WXL8_9LAMI</name>
<protein>
    <submittedName>
        <fullName evidence="2">MitMSS1</fullName>
    </submittedName>
</protein>
<evidence type="ECO:0000313" key="2">
    <source>
        <dbReference type="EMBL" id="KAL2554394.1"/>
    </source>
</evidence>
<sequence length="120" mass="13337">MLESTDTITPNDSAASYRIYDFTIFSSFVSRVRGDKGGPAEEVAVAEVNEYGQKGISLKGLMRNPCLKIAFRKVCLRSLANFSSIETRQFYDSSRGKNLEGKASMSYKAESNTKPMKESE</sequence>
<organism evidence="2 3">
    <name type="scientific">Forsythia ovata</name>
    <dbReference type="NCBI Taxonomy" id="205694"/>
    <lineage>
        <taxon>Eukaryota</taxon>
        <taxon>Viridiplantae</taxon>
        <taxon>Streptophyta</taxon>
        <taxon>Embryophyta</taxon>
        <taxon>Tracheophyta</taxon>
        <taxon>Spermatophyta</taxon>
        <taxon>Magnoliopsida</taxon>
        <taxon>eudicotyledons</taxon>
        <taxon>Gunneridae</taxon>
        <taxon>Pentapetalae</taxon>
        <taxon>asterids</taxon>
        <taxon>lamiids</taxon>
        <taxon>Lamiales</taxon>
        <taxon>Oleaceae</taxon>
        <taxon>Forsythieae</taxon>
        <taxon>Forsythia</taxon>
    </lineage>
</organism>
<dbReference type="EMBL" id="JBFOLJ010000002">
    <property type="protein sequence ID" value="KAL2554394.1"/>
    <property type="molecule type" value="Genomic_DNA"/>
</dbReference>
<feature type="region of interest" description="Disordered" evidence="1">
    <location>
        <begin position="96"/>
        <end position="120"/>
    </location>
</feature>
<proteinExistence type="predicted"/>
<comment type="caution">
    <text evidence="2">The sequence shown here is derived from an EMBL/GenBank/DDBJ whole genome shotgun (WGS) entry which is preliminary data.</text>
</comment>